<keyword evidence="2" id="KW-0472">Membrane</keyword>
<protein>
    <recommendedName>
        <fullName evidence="3">RING-type domain-containing protein</fullName>
    </recommendedName>
</protein>
<dbReference type="PANTHER" id="PTHR46592:SF14">
    <property type="entry name" value="RING-TYPE DOMAIN-CONTAINING PROTEIN"/>
    <property type="match status" value="1"/>
</dbReference>
<organism evidence="4 5">
    <name type="scientific">Ceratopteris richardii</name>
    <name type="common">Triangle waterfern</name>
    <dbReference type="NCBI Taxonomy" id="49495"/>
    <lineage>
        <taxon>Eukaryota</taxon>
        <taxon>Viridiplantae</taxon>
        <taxon>Streptophyta</taxon>
        <taxon>Embryophyta</taxon>
        <taxon>Tracheophyta</taxon>
        <taxon>Polypodiopsida</taxon>
        <taxon>Polypodiidae</taxon>
        <taxon>Polypodiales</taxon>
        <taxon>Pteridineae</taxon>
        <taxon>Pteridaceae</taxon>
        <taxon>Parkerioideae</taxon>
        <taxon>Ceratopteris</taxon>
    </lineage>
</organism>
<evidence type="ECO:0000259" key="3">
    <source>
        <dbReference type="PROSITE" id="PS50089"/>
    </source>
</evidence>
<dbReference type="OrthoDB" id="8062037at2759"/>
<reference evidence="4" key="1">
    <citation type="submission" date="2021-08" db="EMBL/GenBank/DDBJ databases">
        <title>WGS assembly of Ceratopteris richardii.</title>
        <authorList>
            <person name="Marchant D.B."/>
            <person name="Chen G."/>
            <person name="Jenkins J."/>
            <person name="Shu S."/>
            <person name="Leebens-Mack J."/>
            <person name="Grimwood J."/>
            <person name="Schmutz J."/>
            <person name="Soltis P."/>
            <person name="Soltis D."/>
            <person name="Chen Z.-H."/>
        </authorList>
    </citation>
    <scope>NUCLEOTIDE SEQUENCE</scope>
    <source>
        <strain evidence="4">Whitten #5841</strain>
        <tissue evidence="4">Leaf</tissue>
    </source>
</reference>
<dbReference type="SMART" id="SM00184">
    <property type="entry name" value="RING"/>
    <property type="match status" value="1"/>
</dbReference>
<dbReference type="InterPro" id="IPR044289">
    <property type="entry name" value="ATL67-70"/>
</dbReference>
<dbReference type="Gene3D" id="3.30.40.10">
    <property type="entry name" value="Zinc/RING finger domain, C3HC4 (zinc finger)"/>
    <property type="match status" value="1"/>
</dbReference>
<keyword evidence="1" id="KW-0479">Metal-binding</keyword>
<evidence type="ECO:0000256" key="1">
    <source>
        <dbReference type="PROSITE-ProRule" id="PRU00175"/>
    </source>
</evidence>
<feature type="domain" description="RING-type" evidence="3">
    <location>
        <begin position="109"/>
        <end position="151"/>
    </location>
</feature>
<dbReference type="Pfam" id="PF13639">
    <property type="entry name" value="zf-RING_2"/>
    <property type="match status" value="1"/>
</dbReference>
<evidence type="ECO:0000313" key="5">
    <source>
        <dbReference type="Proteomes" id="UP000825935"/>
    </source>
</evidence>
<evidence type="ECO:0000256" key="2">
    <source>
        <dbReference type="SAM" id="Phobius"/>
    </source>
</evidence>
<gene>
    <name evidence="4" type="ORF">KP509_24G075000</name>
</gene>
<dbReference type="GO" id="GO:0008270">
    <property type="term" value="F:zinc ion binding"/>
    <property type="evidence" value="ECO:0007669"/>
    <property type="project" value="UniProtKB-KW"/>
</dbReference>
<dbReference type="SUPFAM" id="SSF57850">
    <property type="entry name" value="RING/U-box"/>
    <property type="match status" value="1"/>
</dbReference>
<keyword evidence="2" id="KW-1133">Transmembrane helix</keyword>
<keyword evidence="1" id="KW-0863">Zinc-finger</keyword>
<dbReference type="GO" id="GO:0016740">
    <property type="term" value="F:transferase activity"/>
    <property type="evidence" value="ECO:0007669"/>
    <property type="project" value="InterPro"/>
</dbReference>
<dbReference type="CDD" id="cd16461">
    <property type="entry name" value="RING-H2_EL5-like"/>
    <property type="match status" value="1"/>
</dbReference>
<dbReference type="AlphaFoldDB" id="A0A8T2RYL3"/>
<dbReference type="PANTHER" id="PTHR46592">
    <property type="entry name" value="RING-H2 FINGER PROTEIN ATL67"/>
    <property type="match status" value="1"/>
</dbReference>
<dbReference type="PROSITE" id="PS50089">
    <property type="entry name" value="ZF_RING_2"/>
    <property type="match status" value="1"/>
</dbReference>
<keyword evidence="2" id="KW-0812">Transmembrane</keyword>
<feature type="transmembrane region" description="Helical" evidence="2">
    <location>
        <begin position="21"/>
        <end position="46"/>
    </location>
</feature>
<dbReference type="InterPro" id="IPR013083">
    <property type="entry name" value="Znf_RING/FYVE/PHD"/>
</dbReference>
<name>A0A8T2RYL3_CERRI</name>
<sequence>MSDSGGSSALLGDTVSAKVDLGYGIAIAVGILILVSTIMLASYVCIRLHGHNVPQAGRRYANSRRVTLTGSNGEGEAQTTGLDEATLQSYPKIVFNEKHPPFPPQDSACSICLADYKDGEMLRFLPECRHTFHADCIDAWLRLHATCPMCRYSPLPTPQSTPGSTPLSDLIPMARYPLNIRYTIHHNV</sequence>
<dbReference type="OMA" id="SVAIQQH"/>
<accession>A0A8T2RYL3</accession>
<dbReference type="InterPro" id="IPR001841">
    <property type="entry name" value="Znf_RING"/>
</dbReference>
<dbReference type="Proteomes" id="UP000825935">
    <property type="component" value="Chromosome 24"/>
</dbReference>
<proteinExistence type="predicted"/>
<keyword evidence="5" id="KW-1185">Reference proteome</keyword>
<dbReference type="GO" id="GO:0016567">
    <property type="term" value="P:protein ubiquitination"/>
    <property type="evidence" value="ECO:0007669"/>
    <property type="project" value="InterPro"/>
</dbReference>
<comment type="caution">
    <text evidence="4">The sequence shown here is derived from an EMBL/GenBank/DDBJ whole genome shotgun (WGS) entry which is preliminary data.</text>
</comment>
<dbReference type="EMBL" id="CM035429">
    <property type="protein sequence ID" value="KAH7300697.1"/>
    <property type="molecule type" value="Genomic_DNA"/>
</dbReference>
<evidence type="ECO:0000313" key="4">
    <source>
        <dbReference type="EMBL" id="KAH7300697.1"/>
    </source>
</evidence>
<keyword evidence="1" id="KW-0862">Zinc</keyword>